<dbReference type="Gene3D" id="1.10.3730.10">
    <property type="entry name" value="ProC C-terminal domain-like"/>
    <property type="match status" value="1"/>
</dbReference>
<evidence type="ECO:0000313" key="9">
    <source>
        <dbReference type="EMBL" id="SDT26904.1"/>
    </source>
</evidence>
<comment type="catalytic activity">
    <reaction evidence="4">
        <text>L-proline + NADP(+) = (S)-1-pyrroline-5-carboxylate + NADPH + 2 H(+)</text>
        <dbReference type="Rhea" id="RHEA:14109"/>
        <dbReference type="ChEBI" id="CHEBI:15378"/>
        <dbReference type="ChEBI" id="CHEBI:17388"/>
        <dbReference type="ChEBI" id="CHEBI:57783"/>
        <dbReference type="ChEBI" id="CHEBI:58349"/>
        <dbReference type="ChEBI" id="CHEBI:60039"/>
        <dbReference type="EC" id="1.5.1.2"/>
    </reaction>
</comment>
<dbReference type="RefSeq" id="WP_091374140.1">
    <property type="nucleotide sequence ID" value="NZ_LT629740.1"/>
</dbReference>
<dbReference type="PIRSF" id="PIRSF000193">
    <property type="entry name" value="Pyrrol-5-carb_rd"/>
    <property type="match status" value="1"/>
</dbReference>
<organism evidence="9 10">
    <name type="scientific">Mucilaginibacter mallensis</name>
    <dbReference type="NCBI Taxonomy" id="652787"/>
    <lineage>
        <taxon>Bacteria</taxon>
        <taxon>Pseudomonadati</taxon>
        <taxon>Bacteroidota</taxon>
        <taxon>Sphingobacteriia</taxon>
        <taxon>Sphingobacteriales</taxon>
        <taxon>Sphingobacteriaceae</taxon>
        <taxon>Mucilaginibacter</taxon>
    </lineage>
</organism>
<keyword evidence="4" id="KW-0641">Proline biosynthesis</keyword>
<feature type="binding site" evidence="6">
    <location>
        <position position="58"/>
    </location>
    <ligand>
        <name>NADPH</name>
        <dbReference type="ChEBI" id="CHEBI:57783"/>
    </ligand>
</feature>
<evidence type="ECO:0000256" key="2">
    <source>
        <dbReference type="ARBA" id="ARBA00022857"/>
    </source>
</evidence>
<feature type="domain" description="Pyrroline-5-carboxylate reductase catalytic N-terminal" evidence="7">
    <location>
        <begin position="7"/>
        <end position="100"/>
    </location>
</feature>
<dbReference type="InterPro" id="IPR000304">
    <property type="entry name" value="Pyrroline-COOH_reductase"/>
</dbReference>
<name>A0A1H1YZJ3_MUCMA</name>
<dbReference type="InterPro" id="IPR029036">
    <property type="entry name" value="P5CR_dimer"/>
</dbReference>
<evidence type="ECO:0000256" key="6">
    <source>
        <dbReference type="PIRSR" id="PIRSR000193-1"/>
    </source>
</evidence>
<evidence type="ECO:0000313" key="10">
    <source>
        <dbReference type="Proteomes" id="UP000199679"/>
    </source>
</evidence>
<evidence type="ECO:0000256" key="3">
    <source>
        <dbReference type="ARBA" id="ARBA00023002"/>
    </source>
</evidence>
<dbReference type="PANTHER" id="PTHR11645">
    <property type="entry name" value="PYRROLINE-5-CARBOXYLATE REDUCTASE"/>
    <property type="match status" value="1"/>
</dbReference>
<gene>
    <name evidence="4" type="primary">proC</name>
    <name evidence="9" type="ORF">SAMN05216490_2910</name>
</gene>
<dbReference type="STRING" id="652787.SAMN05216490_2910"/>
<keyword evidence="4" id="KW-0028">Amino-acid biosynthesis</keyword>
<dbReference type="AlphaFoldDB" id="A0A1H1YZJ3"/>
<comment type="catalytic activity">
    <reaction evidence="4">
        <text>L-proline + NAD(+) = (S)-1-pyrroline-5-carboxylate + NADH + 2 H(+)</text>
        <dbReference type="Rhea" id="RHEA:14105"/>
        <dbReference type="ChEBI" id="CHEBI:15378"/>
        <dbReference type="ChEBI" id="CHEBI:17388"/>
        <dbReference type="ChEBI" id="CHEBI:57540"/>
        <dbReference type="ChEBI" id="CHEBI:57945"/>
        <dbReference type="ChEBI" id="CHEBI:60039"/>
        <dbReference type="EC" id="1.5.1.2"/>
    </reaction>
</comment>
<dbReference type="FunFam" id="1.10.3730.10:FF:000001">
    <property type="entry name" value="Pyrroline-5-carboxylate reductase"/>
    <property type="match status" value="1"/>
</dbReference>
<comment type="similarity">
    <text evidence="1 4">Belongs to the pyrroline-5-carboxylate reductase family.</text>
</comment>
<dbReference type="PANTHER" id="PTHR11645:SF0">
    <property type="entry name" value="PYRROLINE-5-CARBOXYLATE REDUCTASE 3"/>
    <property type="match status" value="1"/>
</dbReference>
<feature type="domain" description="Pyrroline-5-carboxylate reductase dimerisation" evidence="8">
    <location>
        <begin position="163"/>
        <end position="265"/>
    </location>
</feature>
<evidence type="ECO:0000259" key="7">
    <source>
        <dbReference type="Pfam" id="PF03807"/>
    </source>
</evidence>
<dbReference type="InterPro" id="IPR008927">
    <property type="entry name" value="6-PGluconate_DH-like_C_sf"/>
</dbReference>
<sequence>MNSQQHIAILGSGNIGLSLAKGLVKSGICKPQQIMLTRRNIAALAAQADAGYYVTDNNLKAVKRADIVVLAVLPQQLNKLLDEISPAIKSEKQLLISVVSGVTCADIRQQLDMNVQVIRAMPNTAIAIGHSMTCIATDNGTTKNINLVRSLFDTVGVSIQINEELMTSATALCACGIAFFLRSIRAASQGGTEIGFHSHDALKMAAQTAKGAADLILQLHSHPEQEIDKVTSPSGCTIAGLNEMEHNGFSSAMIKGIKLSAEKAGDLYHKDEA</sequence>
<evidence type="ECO:0000256" key="5">
    <source>
        <dbReference type="NCBIfam" id="TIGR00112"/>
    </source>
</evidence>
<reference evidence="9 10" key="1">
    <citation type="submission" date="2016-10" db="EMBL/GenBank/DDBJ databases">
        <authorList>
            <person name="de Groot N.N."/>
        </authorList>
    </citation>
    <scope>NUCLEOTIDE SEQUENCE [LARGE SCALE GENOMIC DNA]</scope>
    <source>
        <strain evidence="9 10">MP1X4</strain>
    </source>
</reference>
<evidence type="ECO:0000256" key="1">
    <source>
        <dbReference type="ARBA" id="ARBA00005525"/>
    </source>
</evidence>
<dbReference type="HAMAP" id="MF_01925">
    <property type="entry name" value="P5C_reductase"/>
    <property type="match status" value="1"/>
</dbReference>
<dbReference type="InterPro" id="IPR036291">
    <property type="entry name" value="NAD(P)-bd_dom_sf"/>
</dbReference>
<dbReference type="Gene3D" id="3.40.50.720">
    <property type="entry name" value="NAD(P)-binding Rossmann-like Domain"/>
    <property type="match status" value="1"/>
</dbReference>
<proteinExistence type="inferred from homology"/>
<dbReference type="Proteomes" id="UP000199679">
    <property type="component" value="Chromosome I"/>
</dbReference>
<dbReference type="Pfam" id="PF14748">
    <property type="entry name" value="P5CR_dimer"/>
    <property type="match status" value="1"/>
</dbReference>
<comment type="pathway">
    <text evidence="4">Amino-acid biosynthesis; L-proline biosynthesis; L-proline from L-glutamate 5-semialdehyde: step 1/1.</text>
</comment>
<dbReference type="SUPFAM" id="SSF48179">
    <property type="entry name" value="6-phosphogluconate dehydrogenase C-terminal domain-like"/>
    <property type="match status" value="1"/>
</dbReference>
<keyword evidence="2 4" id="KW-0521">NADP</keyword>
<dbReference type="InterPro" id="IPR028939">
    <property type="entry name" value="P5C_Rdtase_cat_N"/>
</dbReference>
<protein>
    <recommendedName>
        <fullName evidence="4 5">Pyrroline-5-carboxylate reductase</fullName>
        <shortName evidence="4">P5C reductase</shortName>
        <shortName evidence="4">P5CR</shortName>
        <ecNumber evidence="4 5">1.5.1.2</ecNumber>
    </recommendedName>
    <alternativeName>
        <fullName evidence="4">PCA reductase</fullName>
    </alternativeName>
</protein>
<dbReference type="NCBIfam" id="TIGR00112">
    <property type="entry name" value="proC"/>
    <property type="match status" value="1"/>
</dbReference>
<comment type="function">
    <text evidence="4">Catalyzes the reduction of 1-pyrroline-5-carboxylate (PCA) to L-proline.</text>
</comment>
<keyword evidence="10" id="KW-1185">Reference proteome</keyword>
<dbReference type="GO" id="GO:0005737">
    <property type="term" value="C:cytoplasm"/>
    <property type="evidence" value="ECO:0007669"/>
    <property type="project" value="UniProtKB-SubCell"/>
</dbReference>
<dbReference type="Pfam" id="PF03807">
    <property type="entry name" value="F420_oxidored"/>
    <property type="match status" value="1"/>
</dbReference>
<feature type="binding site" evidence="6">
    <location>
        <begin position="71"/>
        <end position="74"/>
    </location>
    <ligand>
        <name>NADP(+)</name>
        <dbReference type="ChEBI" id="CHEBI:58349"/>
    </ligand>
</feature>
<dbReference type="UniPathway" id="UPA00098">
    <property type="reaction ID" value="UER00361"/>
</dbReference>
<evidence type="ECO:0000259" key="8">
    <source>
        <dbReference type="Pfam" id="PF14748"/>
    </source>
</evidence>
<keyword evidence="3 4" id="KW-0560">Oxidoreductase</keyword>
<dbReference type="GO" id="GO:0004735">
    <property type="term" value="F:pyrroline-5-carboxylate reductase activity"/>
    <property type="evidence" value="ECO:0007669"/>
    <property type="project" value="UniProtKB-UniRule"/>
</dbReference>
<dbReference type="GO" id="GO:0055129">
    <property type="term" value="P:L-proline biosynthetic process"/>
    <property type="evidence" value="ECO:0007669"/>
    <property type="project" value="UniProtKB-UniRule"/>
</dbReference>
<evidence type="ECO:0000256" key="4">
    <source>
        <dbReference type="HAMAP-Rule" id="MF_01925"/>
    </source>
</evidence>
<keyword evidence="4" id="KW-0963">Cytoplasm</keyword>
<dbReference type="EMBL" id="LT629740">
    <property type="protein sequence ID" value="SDT26904.1"/>
    <property type="molecule type" value="Genomic_DNA"/>
</dbReference>
<comment type="subcellular location">
    <subcellularLocation>
        <location evidence="4">Cytoplasm</location>
    </subcellularLocation>
</comment>
<dbReference type="EC" id="1.5.1.2" evidence="4 5"/>
<accession>A0A1H1YZJ3</accession>
<dbReference type="OrthoDB" id="9805754at2"/>
<dbReference type="SUPFAM" id="SSF51735">
    <property type="entry name" value="NAD(P)-binding Rossmann-fold domains"/>
    <property type="match status" value="1"/>
</dbReference>